<reference evidence="2" key="1">
    <citation type="submission" date="2020-07" db="EMBL/GenBank/DDBJ databases">
        <title>Huge and variable diversity of episymbiotic CPR bacteria and DPANN archaea in groundwater ecosystems.</title>
        <authorList>
            <person name="He C.Y."/>
            <person name="Keren R."/>
            <person name="Whittaker M."/>
            <person name="Farag I.F."/>
            <person name="Doudna J."/>
            <person name="Cate J.H.D."/>
            <person name="Banfield J.F."/>
        </authorList>
    </citation>
    <scope>NUCLEOTIDE SEQUENCE</scope>
    <source>
        <strain evidence="2">NC_groundwater_1225_Ag_S-0.1um_56_177</strain>
    </source>
</reference>
<evidence type="ECO:0000313" key="2">
    <source>
        <dbReference type="EMBL" id="MBI4132489.1"/>
    </source>
</evidence>
<evidence type="ECO:0000313" key="3">
    <source>
        <dbReference type="Proteomes" id="UP000756703"/>
    </source>
</evidence>
<dbReference type="EMBL" id="JACQMI010000002">
    <property type="protein sequence ID" value="MBI4132489.1"/>
    <property type="molecule type" value="Genomic_DNA"/>
</dbReference>
<keyword evidence="1" id="KW-0812">Transmembrane</keyword>
<organism evidence="2 3">
    <name type="scientific">Candidatus Sungiibacteriota bacterium</name>
    <dbReference type="NCBI Taxonomy" id="2750080"/>
    <lineage>
        <taxon>Bacteria</taxon>
        <taxon>Candidatus Sungiibacteriota</taxon>
    </lineage>
</organism>
<feature type="transmembrane region" description="Helical" evidence="1">
    <location>
        <begin position="43"/>
        <end position="64"/>
    </location>
</feature>
<name>A0A932YYE8_9BACT</name>
<accession>A0A932YYE8</accession>
<dbReference type="AlphaFoldDB" id="A0A932YYE8"/>
<proteinExistence type="predicted"/>
<evidence type="ECO:0000256" key="1">
    <source>
        <dbReference type="SAM" id="Phobius"/>
    </source>
</evidence>
<sequence>MIKPRTFLLIVGALLLGSQIPFLPFFLRDNGTKIFAGFHWLEFLLGICTGLIFTALTIIYVWLYEESRFTQEIKRDKKQVRLPLSRKVINLEEYRKRKPDEPR</sequence>
<gene>
    <name evidence="2" type="ORF">HY473_00105</name>
</gene>
<keyword evidence="1" id="KW-1133">Transmembrane helix</keyword>
<comment type="caution">
    <text evidence="2">The sequence shown here is derived from an EMBL/GenBank/DDBJ whole genome shotgun (WGS) entry which is preliminary data.</text>
</comment>
<keyword evidence="1" id="KW-0472">Membrane</keyword>
<protein>
    <submittedName>
        <fullName evidence="2">Uncharacterized protein</fullName>
    </submittedName>
</protein>
<dbReference type="Proteomes" id="UP000756703">
    <property type="component" value="Unassembled WGS sequence"/>
</dbReference>